<comment type="similarity">
    <text evidence="2">Belongs to the UPF0719 family.</text>
</comment>
<proteinExistence type="inferred from homology"/>
<evidence type="ECO:0000256" key="1">
    <source>
        <dbReference type="ARBA" id="ARBA00004651"/>
    </source>
</evidence>
<feature type="transmembrane region" description="Helical" evidence="7">
    <location>
        <begin position="81"/>
        <end position="99"/>
    </location>
</feature>
<dbReference type="PANTHER" id="PTHR40043">
    <property type="entry name" value="UPF0719 INNER MEMBRANE PROTEIN YJFL"/>
    <property type="match status" value="1"/>
</dbReference>
<evidence type="ECO:0000256" key="4">
    <source>
        <dbReference type="ARBA" id="ARBA00022692"/>
    </source>
</evidence>
<dbReference type="InterPro" id="IPR007140">
    <property type="entry name" value="DUF350"/>
</dbReference>
<name>A0AAU7XGX1_9HYPH</name>
<protein>
    <submittedName>
        <fullName evidence="8">DUF350 domain-containing protein</fullName>
    </submittedName>
</protein>
<evidence type="ECO:0000256" key="6">
    <source>
        <dbReference type="ARBA" id="ARBA00023136"/>
    </source>
</evidence>
<keyword evidence="5 7" id="KW-1133">Transmembrane helix</keyword>
<gene>
    <name evidence="8" type="ORF">ABS361_08450</name>
</gene>
<keyword evidence="3" id="KW-1003">Cell membrane</keyword>
<comment type="subcellular location">
    <subcellularLocation>
        <location evidence="1">Cell membrane</location>
        <topology evidence="1">Multi-pass membrane protein</topology>
    </subcellularLocation>
</comment>
<sequence>MDFAHLTESLQGFGPFLLYVGLSLGLIAIYAAVYTWTTAHDELALIRDGNFSAAVAFSGSLIGYTLPIAALILNTRTVLEFLMWGVIALVVQVGIYWFFRLLMIRDVSARITRNEAATGTLLAAASLVGGIVNAAALAT</sequence>
<reference evidence="8" key="1">
    <citation type="submission" date="2024-06" db="EMBL/GenBank/DDBJ databases">
        <title>Methylostella associata gen. nov., sp. nov., a novel Ancalomicrobiaceae-affiliated facultatively methylotrophic bacteria that feed on methanotrophs of the genus Methylococcus.</title>
        <authorList>
            <person name="Saltykova V."/>
            <person name="Danilova O.V."/>
            <person name="Oshkin I.Y."/>
            <person name="Belova S.E."/>
            <person name="Pimenov N.V."/>
            <person name="Dedysh S.N."/>
        </authorList>
    </citation>
    <scope>NUCLEOTIDE SEQUENCE</scope>
    <source>
        <strain evidence="8">S20</strain>
    </source>
</reference>
<accession>A0AAU7XGX1</accession>
<evidence type="ECO:0000256" key="5">
    <source>
        <dbReference type="ARBA" id="ARBA00022989"/>
    </source>
</evidence>
<keyword evidence="4 7" id="KW-0812">Transmembrane</keyword>
<dbReference type="Pfam" id="PF03994">
    <property type="entry name" value="DUF350"/>
    <property type="match status" value="1"/>
</dbReference>
<feature type="transmembrane region" description="Helical" evidence="7">
    <location>
        <begin position="51"/>
        <end position="75"/>
    </location>
</feature>
<evidence type="ECO:0000256" key="2">
    <source>
        <dbReference type="ARBA" id="ARBA00005779"/>
    </source>
</evidence>
<evidence type="ECO:0000256" key="7">
    <source>
        <dbReference type="SAM" id="Phobius"/>
    </source>
</evidence>
<keyword evidence="6 7" id="KW-0472">Membrane</keyword>
<dbReference type="KEGG" id="mflg:ABS361_08450"/>
<evidence type="ECO:0000256" key="3">
    <source>
        <dbReference type="ARBA" id="ARBA00022475"/>
    </source>
</evidence>
<dbReference type="EMBL" id="CP158568">
    <property type="protein sequence ID" value="XBY46237.1"/>
    <property type="molecule type" value="Genomic_DNA"/>
</dbReference>
<dbReference type="PANTHER" id="PTHR40043:SF1">
    <property type="entry name" value="UPF0719 INNER MEMBRANE PROTEIN YJFL"/>
    <property type="match status" value="1"/>
</dbReference>
<evidence type="ECO:0000313" key="8">
    <source>
        <dbReference type="EMBL" id="XBY46237.1"/>
    </source>
</evidence>
<feature type="transmembrane region" description="Helical" evidence="7">
    <location>
        <begin position="16"/>
        <end position="39"/>
    </location>
</feature>
<organism evidence="8">
    <name type="scientific">Methyloraptor flagellatus</name>
    <dbReference type="NCBI Taxonomy" id="3162530"/>
    <lineage>
        <taxon>Bacteria</taxon>
        <taxon>Pseudomonadati</taxon>
        <taxon>Pseudomonadota</taxon>
        <taxon>Alphaproteobacteria</taxon>
        <taxon>Hyphomicrobiales</taxon>
        <taxon>Ancalomicrobiaceae</taxon>
        <taxon>Methyloraptor</taxon>
    </lineage>
</organism>
<dbReference type="RefSeq" id="WP_407051334.1">
    <property type="nucleotide sequence ID" value="NZ_CP158568.1"/>
</dbReference>
<dbReference type="AlphaFoldDB" id="A0AAU7XGX1"/>
<feature type="transmembrane region" description="Helical" evidence="7">
    <location>
        <begin position="120"/>
        <end position="138"/>
    </location>
</feature>
<dbReference type="GO" id="GO:0005886">
    <property type="term" value="C:plasma membrane"/>
    <property type="evidence" value="ECO:0007669"/>
    <property type="project" value="UniProtKB-SubCell"/>
</dbReference>